<sequence>MLSLSVTLDTFCIFFYCEDIFSFYCGKFILLVDFEILLFETLETNTVSETVQ</sequence>
<feature type="non-terminal residue" evidence="1">
    <location>
        <position position="52"/>
    </location>
</feature>
<name>A0A0B7AJL5_9EUPU</name>
<dbReference type="EMBL" id="HACG01034143">
    <property type="protein sequence ID" value="CEK81008.1"/>
    <property type="molecule type" value="Transcribed_RNA"/>
</dbReference>
<evidence type="ECO:0000313" key="1">
    <source>
        <dbReference type="EMBL" id="CEK81008.1"/>
    </source>
</evidence>
<dbReference type="AlphaFoldDB" id="A0A0B7AJL5"/>
<organism evidence="1">
    <name type="scientific">Arion vulgaris</name>
    <dbReference type="NCBI Taxonomy" id="1028688"/>
    <lineage>
        <taxon>Eukaryota</taxon>
        <taxon>Metazoa</taxon>
        <taxon>Spiralia</taxon>
        <taxon>Lophotrochozoa</taxon>
        <taxon>Mollusca</taxon>
        <taxon>Gastropoda</taxon>
        <taxon>Heterobranchia</taxon>
        <taxon>Euthyneura</taxon>
        <taxon>Panpulmonata</taxon>
        <taxon>Eupulmonata</taxon>
        <taxon>Stylommatophora</taxon>
        <taxon>Helicina</taxon>
        <taxon>Arionoidea</taxon>
        <taxon>Arionidae</taxon>
        <taxon>Arion</taxon>
    </lineage>
</organism>
<accession>A0A0B7AJL5</accession>
<protein>
    <submittedName>
        <fullName evidence="1">Uncharacterized protein</fullName>
    </submittedName>
</protein>
<proteinExistence type="predicted"/>
<reference evidence="1" key="1">
    <citation type="submission" date="2014-12" db="EMBL/GenBank/DDBJ databases">
        <title>Insight into the proteome of Arion vulgaris.</title>
        <authorList>
            <person name="Aradska J."/>
            <person name="Bulat T."/>
            <person name="Smidak R."/>
            <person name="Sarate P."/>
            <person name="Gangsoo J."/>
            <person name="Sialana F."/>
            <person name="Bilban M."/>
            <person name="Lubec G."/>
        </authorList>
    </citation>
    <scope>NUCLEOTIDE SEQUENCE</scope>
    <source>
        <tissue evidence="1">Skin</tissue>
    </source>
</reference>
<gene>
    <name evidence="1" type="primary">ORF123815</name>
</gene>